<gene>
    <name evidence="8" type="ORF">DFR64_0596</name>
</gene>
<keyword evidence="2 7" id="KW-0001">2Fe-2S</keyword>
<sequence length="172" mass="18780">MLNTISNTSQIDPTQNPELAAQIDAILEEHREKPGCLMVILNEVQTKIGFVSEQIQDYIANSLHVPVSKVHGVISFYSFFTTRPRGKHTIKFCLGTACYVGGSPQLVEKAKQLLGIELGDTTEDGNISITMEACRCVGACSQAPVVVVDDTIYGRVKPSKVTQLIRSLEKEG</sequence>
<proteinExistence type="inferred from homology"/>
<dbReference type="RefSeq" id="WP_116223900.1">
    <property type="nucleotide sequence ID" value="NZ_AP018437.1"/>
</dbReference>
<evidence type="ECO:0000256" key="1">
    <source>
        <dbReference type="ARBA" id="ARBA00010643"/>
    </source>
</evidence>
<dbReference type="InterPro" id="IPR002023">
    <property type="entry name" value="NuoE-like"/>
</dbReference>
<dbReference type="InterPro" id="IPR036249">
    <property type="entry name" value="Thioredoxin-like_sf"/>
</dbReference>
<accession>A0A347ZTQ2</accession>
<dbReference type="OrthoDB" id="9807941at2"/>
<protein>
    <submittedName>
        <fullName evidence="8">NADH-quinone oxidoreductase subunit E</fullName>
    </submittedName>
</protein>
<dbReference type="InterPro" id="IPR041921">
    <property type="entry name" value="NuoE_N"/>
</dbReference>
<comment type="cofactor">
    <cofactor evidence="6">
        <name>[2Fe-2S] cluster</name>
        <dbReference type="ChEBI" id="CHEBI:190135"/>
    </cofactor>
</comment>
<dbReference type="PANTHER" id="PTHR43342:SF2">
    <property type="entry name" value="POTENTIAL NAD-REDUCING HYDROGENASE SUBUNIT"/>
    <property type="match status" value="1"/>
</dbReference>
<dbReference type="AlphaFoldDB" id="A0A347ZTQ2"/>
<evidence type="ECO:0000313" key="9">
    <source>
        <dbReference type="Proteomes" id="UP000256388"/>
    </source>
</evidence>
<dbReference type="PANTHER" id="PTHR43342">
    <property type="entry name" value="NADH-QUINONE OXIDOREDUCTASE, E SUBUNIT"/>
    <property type="match status" value="1"/>
</dbReference>
<feature type="binding site" evidence="7">
    <location>
        <position position="93"/>
    </location>
    <ligand>
        <name>[2Fe-2S] cluster</name>
        <dbReference type="ChEBI" id="CHEBI:190135"/>
    </ligand>
</feature>
<feature type="binding site" evidence="7">
    <location>
        <position position="98"/>
    </location>
    <ligand>
        <name>[2Fe-2S] cluster</name>
        <dbReference type="ChEBI" id="CHEBI:190135"/>
    </ligand>
</feature>
<feature type="binding site" evidence="7">
    <location>
        <position position="140"/>
    </location>
    <ligand>
        <name>[2Fe-2S] cluster</name>
        <dbReference type="ChEBI" id="CHEBI:190135"/>
    </ligand>
</feature>
<dbReference type="InterPro" id="IPR028431">
    <property type="entry name" value="NADP_DH_HndA-like"/>
</dbReference>
<dbReference type="GO" id="GO:0046872">
    <property type="term" value="F:metal ion binding"/>
    <property type="evidence" value="ECO:0007669"/>
    <property type="project" value="UniProtKB-KW"/>
</dbReference>
<dbReference type="Pfam" id="PF01257">
    <property type="entry name" value="2Fe-2S_thioredx"/>
    <property type="match status" value="1"/>
</dbReference>
<evidence type="ECO:0000256" key="2">
    <source>
        <dbReference type="ARBA" id="ARBA00022714"/>
    </source>
</evidence>
<dbReference type="Gene3D" id="3.40.30.10">
    <property type="entry name" value="Glutaredoxin"/>
    <property type="match status" value="1"/>
</dbReference>
<evidence type="ECO:0000256" key="5">
    <source>
        <dbReference type="ARBA" id="ARBA00023014"/>
    </source>
</evidence>
<keyword evidence="9" id="KW-1185">Reference proteome</keyword>
<evidence type="ECO:0000313" key="8">
    <source>
        <dbReference type="EMBL" id="REG10736.1"/>
    </source>
</evidence>
<evidence type="ECO:0000256" key="3">
    <source>
        <dbReference type="ARBA" id="ARBA00022723"/>
    </source>
</evidence>
<reference evidence="8 9" key="1">
    <citation type="submission" date="2018-08" db="EMBL/GenBank/DDBJ databases">
        <title>Genomic Encyclopedia of Type Strains, Phase IV (KMG-IV): sequencing the most valuable type-strain genomes for metagenomic binning, comparative biology and taxonomic classification.</title>
        <authorList>
            <person name="Goeker M."/>
        </authorList>
    </citation>
    <scope>NUCLEOTIDE SEQUENCE [LARGE SCALE GENOMIC DNA]</scope>
    <source>
        <strain evidence="8 9">DSM 23923</strain>
    </source>
</reference>
<dbReference type="GO" id="GO:0016491">
    <property type="term" value="F:oxidoreductase activity"/>
    <property type="evidence" value="ECO:0007669"/>
    <property type="project" value="InterPro"/>
</dbReference>
<dbReference type="PIRSF" id="PIRSF000216">
    <property type="entry name" value="NADH_DH_24kDa"/>
    <property type="match status" value="1"/>
</dbReference>
<dbReference type="InterPro" id="IPR042128">
    <property type="entry name" value="NuoE_dom"/>
</dbReference>
<feature type="binding site" evidence="7">
    <location>
        <position position="136"/>
    </location>
    <ligand>
        <name>[2Fe-2S] cluster</name>
        <dbReference type="ChEBI" id="CHEBI:190135"/>
    </ligand>
</feature>
<dbReference type="Proteomes" id="UP000256388">
    <property type="component" value="Unassembled WGS sequence"/>
</dbReference>
<comment type="caution">
    <text evidence="8">The sequence shown here is derived from an EMBL/GenBank/DDBJ whole genome shotgun (WGS) entry which is preliminary data.</text>
</comment>
<keyword evidence="3 7" id="KW-0479">Metal-binding</keyword>
<comment type="cofactor">
    <cofactor evidence="7">
        <name>[2Fe-2S] cluster</name>
        <dbReference type="ChEBI" id="CHEBI:190135"/>
    </cofactor>
    <text evidence="7">Binds 1 [2Fe-2S] cluster.</text>
</comment>
<dbReference type="Gene3D" id="1.10.10.1590">
    <property type="entry name" value="NADH-quinone oxidoreductase subunit E"/>
    <property type="match status" value="1"/>
</dbReference>
<dbReference type="CDD" id="cd03064">
    <property type="entry name" value="TRX_Fd_NuoE"/>
    <property type="match status" value="1"/>
</dbReference>
<evidence type="ECO:0000256" key="7">
    <source>
        <dbReference type="PIRSR" id="PIRSR000216-1"/>
    </source>
</evidence>
<keyword evidence="5 7" id="KW-0411">Iron-sulfur</keyword>
<keyword evidence="4 7" id="KW-0408">Iron</keyword>
<name>A0A347ZTQ2_9CHLR</name>
<organism evidence="8 9">
    <name type="scientific">Pelolinea submarina</name>
    <dbReference type="NCBI Taxonomy" id="913107"/>
    <lineage>
        <taxon>Bacteria</taxon>
        <taxon>Bacillati</taxon>
        <taxon>Chloroflexota</taxon>
        <taxon>Anaerolineae</taxon>
        <taxon>Anaerolineales</taxon>
        <taxon>Anaerolineaceae</taxon>
        <taxon>Pelolinea</taxon>
    </lineage>
</organism>
<dbReference type="SUPFAM" id="SSF52833">
    <property type="entry name" value="Thioredoxin-like"/>
    <property type="match status" value="1"/>
</dbReference>
<evidence type="ECO:0000256" key="4">
    <source>
        <dbReference type="ARBA" id="ARBA00023004"/>
    </source>
</evidence>
<dbReference type="GO" id="GO:0051537">
    <property type="term" value="F:2 iron, 2 sulfur cluster binding"/>
    <property type="evidence" value="ECO:0007669"/>
    <property type="project" value="UniProtKB-KW"/>
</dbReference>
<evidence type="ECO:0000256" key="6">
    <source>
        <dbReference type="ARBA" id="ARBA00034078"/>
    </source>
</evidence>
<comment type="similarity">
    <text evidence="1">Belongs to the complex I 24 kDa subunit family.</text>
</comment>
<dbReference type="EMBL" id="QUMS01000001">
    <property type="protein sequence ID" value="REG10736.1"/>
    <property type="molecule type" value="Genomic_DNA"/>
</dbReference>